<proteinExistence type="predicted"/>
<sequence>MTKINFSARTSGEQRRILLEEGAYLGHRKDSPWSVLLYQLRDFYVEVFFSMENLDIRHIEAFDDTDRLDPYLENISLEVLTEGW</sequence>
<dbReference type="RefSeq" id="WP_131852016.1">
    <property type="nucleotide sequence ID" value="NZ_SKFH01000013.1"/>
</dbReference>
<dbReference type="Proteomes" id="UP000295164">
    <property type="component" value="Unassembled WGS sequence"/>
</dbReference>
<evidence type="ECO:0000313" key="2">
    <source>
        <dbReference type="Proteomes" id="UP000295164"/>
    </source>
</evidence>
<organism evidence="1 2">
    <name type="scientific">Flaviaesturariibacter aridisoli</name>
    <dbReference type="NCBI Taxonomy" id="2545761"/>
    <lineage>
        <taxon>Bacteria</taxon>
        <taxon>Pseudomonadati</taxon>
        <taxon>Bacteroidota</taxon>
        <taxon>Chitinophagia</taxon>
        <taxon>Chitinophagales</taxon>
        <taxon>Chitinophagaceae</taxon>
        <taxon>Flaviaestuariibacter</taxon>
    </lineage>
</organism>
<name>A0A4R4E0W7_9BACT</name>
<gene>
    <name evidence="1" type="ORF">E0486_09945</name>
</gene>
<dbReference type="OrthoDB" id="678337at2"/>
<reference evidence="1 2" key="1">
    <citation type="submission" date="2019-03" db="EMBL/GenBank/DDBJ databases">
        <authorList>
            <person name="Kim M.K.M."/>
        </authorList>
    </citation>
    <scope>NUCLEOTIDE SEQUENCE [LARGE SCALE GENOMIC DNA]</scope>
    <source>
        <strain evidence="1 2">17J68-15</strain>
    </source>
</reference>
<keyword evidence="2" id="KW-1185">Reference proteome</keyword>
<dbReference type="AlphaFoldDB" id="A0A4R4E0W7"/>
<evidence type="ECO:0000313" key="1">
    <source>
        <dbReference type="EMBL" id="TCZ71393.1"/>
    </source>
</evidence>
<accession>A0A4R4E0W7</accession>
<dbReference type="EMBL" id="SKFH01000013">
    <property type="protein sequence ID" value="TCZ71393.1"/>
    <property type="molecule type" value="Genomic_DNA"/>
</dbReference>
<comment type="caution">
    <text evidence="1">The sequence shown here is derived from an EMBL/GenBank/DDBJ whole genome shotgun (WGS) entry which is preliminary data.</text>
</comment>
<protein>
    <submittedName>
        <fullName evidence="1">Uncharacterized protein</fullName>
    </submittedName>
</protein>